<protein>
    <recommendedName>
        <fullName evidence="3">Cell envelope biogenesis protein OmpA</fullName>
    </recommendedName>
</protein>
<dbReference type="AlphaFoldDB" id="A0A8J2XF89"/>
<dbReference type="RefSeq" id="WP_188605236.1">
    <property type="nucleotide sequence ID" value="NZ_BMIC01000001.1"/>
</dbReference>
<evidence type="ECO:0000313" key="2">
    <source>
        <dbReference type="Proteomes" id="UP000598120"/>
    </source>
</evidence>
<gene>
    <name evidence="1" type="ORF">GCM10011531_10280</name>
</gene>
<name>A0A8J2XF89_9FLAO</name>
<dbReference type="Gene3D" id="2.40.160.20">
    <property type="match status" value="1"/>
</dbReference>
<organism evidence="1 2">
    <name type="scientific">Aquaticitalea lipolytica</name>
    <dbReference type="NCBI Taxonomy" id="1247562"/>
    <lineage>
        <taxon>Bacteria</taxon>
        <taxon>Pseudomonadati</taxon>
        <taxon>Bacteroidota</taxon>
        <taxon>Flavobacteriia</taxon>
        <taxon>Flavobacteriales</taxon>
        <taxon>Flavobacteriaceae</taxon>
        <taxon>Aquaticitalea</taxon>
    </lineage>
</organism>
<dbReference type="SUPFAM" id="SSF56925">
    <property type="entry name" value="OMPA-like"/>
    <property type="match status" value="1"/>
</dbReference>
<sequence>MKSKFKQYIVIILTLNFGLVSFSQSETQKIKAQIAVGVNNPSSGGFVSPFEAKPVNFPTVNLGIQYMFADQFGAKLDFGFNRFSNANNSPEFKINYSRVNLQFVYDAKKTLTFLPERLGVVGHAGPGYTFVKPLGDYTDNNLSFFNVMAGIEFHYYLNERLSLIADTSYIYGFAKDFNPVSDGLGSFNGNLFTLTFGVSFSLSGCQYC</sequence>
<evidence type="ECO:0000313" key="1">
    <source>
        <dbReference type="EMBL" id="GFZ81893.1"/>
    </source>
</evidence>
<proteinExistence type="predicted"/>
<comment type="caution">
    <text evidence="1">The sequence shown here is derived from an EMBL/GenBank/DDBJ whole genome shotgun (WGS) entry which is preliminary data.</text>
</comment>
<dbReference type="InterPro" id="IPR011250">
    <property type="entry name" value="OMP/PagP_B-barrel"/>
</dbReference>
<dbReference type="EMBL" id="BMIC01000001">
    <property type="protein sequence ID" value="GFZ81893.1"/>
    <property type="molecule type" value="Genomic_DNA"/>
</dbReference>
<reference evidence="1 2" key="1">
    <citation type="journal article" date="2014" name="Int. J. Syst. Evol. Microbiol.">
        <title>Complete genome sequence of Corynebacterium casei LMG S-19264T (=DSM 44701T), isolated from a smear-ripened cheese.</title>
        <authorList>
            <consortium name="US DOE Joint Genome Institute (JGI-PGF)"/>
            <person name="Walter F."/>
            <person name="Albersmeier A."/>
            <person name="Kalinowski J."/>
            <person name="Ruckert C."/>
        </authorList>
    </citation>
    <scope>NUCLEOTIDE SEQUENCE [LARGE SCALE GENOMIC DNA]</scope>
    <source>
        <strain evidence="1 2">CGMCC 1.15295</strain>
    </source>
</reference>
<accession>A0A8J2XF89</accession>
<dbReference type="Proteomes" id="UP000598120">
    <property type="component" value="Unassembled WGS sequence"/>
</dbReference>
<evidence type="ECO:0008006" key="3">
    <source>
        <dbReference type="Google" id="ProtNLM"/>
    </source>
</evidence>
<keyword evidence="2" id="KW-1185">Reference proteome</keyword>